<evidence type="ECO:0000313" key="3">
    <source>
        <dbReference type="Proteomes" id="UP000270021"/>
    </source>
</evidence>
<accession>A0A3Q8WSJ4</accession>
<proteinExistence type="predicted"/>
<keyword evidence="1" id="KW-0472">Membrane</keyword>
<feature type="transmembrane region" description="Helical" evidence="1">
    <location>
        <begin position="20"/>
        <end position="38"/>
    </location>
</feature>
<dbReference type="Proteomes" id="UP000270021">
    <property type="component" value="Chromosome"/>
</dbReference>
<name>A0A3Q8WSJ4_9ACTO</name>
<keyword evidence="1" id="KW-1133">Transmembrane helix</keyword>
<dbReference type="KEGG" id="fsl:EJO69_01220"/>
<reference evidence="2 3" key="1">
    <citation type="submission" date="2018-12" db="EMBL/GenBank/DDBJ databases">
        <title>Complete genome sequence of Flaviflexus salsibiostraticola KCTC 33148.</title>
        <authorList>
            <person name="Bae J.-W."/>
        </authorList>
    </citation>
    <scope>NUCLEOTIDE SEQUENCE [LARGE SCALE GENOMIC DNA]</scope>
    <source>
        <strain evidence="2 3">KCTC 33148</strain>
    </source>
</reference>
<organism evidence="2 3">
    <name type="scientific">Flaviflexus salsibiostraticola</name>
    <dbReference type="NCBI Taxonomy" id="1282737"/>
    <lineage>
        <taxon>Bacteria</taxon>
        <taxon>Bacillati</taxon>
        <taxon>Actinomycetota</taxon>
        <taxon>Actinomycetes</taxon>
        <taxon>Actinomycetales</taxon>
        <taxon>Actinomycetaceae</taxon>
        <taxon>Flaviflexus</taxon>
    </lineage>
</organism>
<protein>
    <recommendedName>
        <fullName evidence="4">DUF732 domain-containing protein</fullName>
    </recommendedName>
</protein>
<dbReference type="EMBL" id="CP034438">
    <property type="protein sequence ID" value="AZN29071.1"/>
    <property type="molecule type" value="Genomic_DNA"/>
</dbReference>
<dbReference type="AlphaFoldDB" id="A0A3Q8WSJ4"/>
<sequence>MSNDATLSRRVPLHRWVRRAVAIIVVAWALAAAVLLTGGRATVESRESGVRQAVASPSSAVLPAPDSEPVTRASVVAGLHRLLVEELALHGIGPDSIDPVILMAYGECMVDRFFDSASDETLSAIAVGDSGAEIGDHDLLEAASRTCTARLEPAQ</sequence>
<evidence type="ECO:0000256" key="1">
    <source>
        <dbReference type="SAM" id="Phobius"/>
    </source>
</evidence>
<keyword evidence="1" id="KW-0812">Transmembrane</keyword>
<dbReference type="RefSeq" id="WP_126038146.1">
    <property type="nucleotide sequence ID" value="NZ_CP034438.1"/>
</dbReference>
<gene>
    <name evidence="2" type="ORF">EJO69_01220</name>
</gene>
<evidence type="ECO:0008006" key="4">
    <source>
        <dbReference type="Google" id="ProtNLM"/>
    </source>
</evidence>
<keyword evidence="3" id="KW-1185">Reference proteome</keyword>
<evidence type="ECO:0000313" key="2">
    <source>
        <dbReference type="EMBL" id="AZN29071.1"/>
    </source>
</evidence>